<name>A0A127PZF0_9BURK</name>
<feature type="domain" description="HIT" evidence="2">
    <location>
        <begin position="6"/>
        <end position="107"/>
    </location>
</feature>
<proteinExistence type="predicted"/>
<sequence length="142" mass="15889">MTMHAADCELCNGDGGEVLHRAEKFRVVLVEDAQYPGFCRVIWNDHMKEMTDLPVVDRSTLMAAVCKVESIVRAVMQPEKINLASLGNMTPHLHWHVIPRYADDAHFPSPVWAEAQRQPSPATLAQRQALLGALRSAISEQF</sequence>
<dbReference type="InterPro" id="IPR011146">
    <property type="entry name" value="HIT-like"/>
</dbReference>
<dbReference type="Proteomes" id="UP000074561">
    <property type="component" value="Chromosome"/>
</dbReference>
<dbReference type="Gene3D" id="3.30.428.10">
    <property type="entry name" value="HIT-like"/>
    <property type="match status" value="1"/>
</dbReference>
<dbReference type="STRING" id="279113.CPter91_0740"/>
<organism evidence="3 4">
    <name type="scientific">Collimonas pratensis</name>
    <dbReference type="NCBI Taxonomy" id="279113"/>
    <lineage>
        <taxon>Bacteria</taxon>
        <taxon>Pseudomonadati</taxon>
        <taxon>Pseudomonadota</taxon>
        <taxon>Betaproteobacteria</taxon>
        <taxon>Burkholderiales</taxon>
        <taxon>Oxalobacteraceae</taxon>
        <taxon>Collimonas</taxon>
    </lineage>
</organism>
<dbReference type="PROSITE" id="PS51084">
    <property type="entry name" value="HIT_2"/>
    <property type="match status" value="1"/>
</dbReference>
<dbReference type="RefSeq" id="WP_082792579.1">
    <property type="nucleotide sequence ID" value="NZ_CP013234.1"/>
</dbReference>
<dbReference type="PIRSF" id="PIRSF000714">
    <property type="entry name" value="HIT"/>
    <property type="match status" value="1"/>
</dbReference>
<reference evidence="3 4" key="1">
    <citation type="submission" date="2015-11" db="EMBL/GenBank/DDBJ databases">
        <title>Exploring the genomic traits of fungus-feeding bacterial genus Collimonas.</title>
        <authorList>
            <person name="Song C."/>
            <person name="Schmidt R."/>
            <person name="de Jager V."/>
            <person name="Krzyzanowska D."/>
            <person name="Jongedijk E."/>
            <person name="Cankar K."/>
            <person name="Beekwilder J."/>
            <person name="van Veen A."/>
            <person name="de Boer W."/>
            <person name="van Veen J.A."/>
            <person name="Garbeva P."/>
        </authorList>
    </citation>
    <scope>NUCLEOTIDE SEQUENCE [LARGE SCALE GENOMIC DNA]</scope>
    <source>
        <strain evidence="3 4">Ter91</strain>
    </source>
</reference>
<dbReference type="KEGG" id="cpra:CPter91_0740"/>
<dbReference type="Pfam" id="PF01230">
    <property type="entry name" value="HIT"/>
    <property type="match status" value="1"/>
</dbReference>
<dbReference type="AlphaFoldDB" id="A0A127PZF0"/>
<dbReference type="PATRIC" id="fig|279113.9.peg.745"/>
<protein>
    <submittedName>
        <fullName evidence="3">Histidine triad (HIT) protein</fullName>
    </submittedName>
</protein>
<dbReference type="EMBL" id="CP013234">
    <property type="protein sequence ID" value="AMP03134.1"/>
    <property type="molecule type" value="Genomic_DNA"/>
</dbReference>
<accession>A0A127PZF0</accession>
<evidence type="ECO:0000313" key="3">
    <source>
        <dbReference type="EMBL" id="AMP03134.1"/>
    </source>
</evidence>
<feature type="short sequence motif" description="Histidine triad motif" evidence="1">
    <location>
        <begin position="92"/>
        <end position="96"/>
    </location>
</feature>
<evidence type="ECO:0000259" key="2">
    <source>
        <dbReference type="PROSITE" id="PS51084"/>
    </source>
</evidence>
<evidence type="ECO:0000313" key="4">
    <source>
        <dbReference type="Proteomes" id="UP000074561"/>
    </source>
</evidence>
<dbReference type="SUPFAM" id="SSF54197">
    <property type="entry name" value="HIT-like"/>
    <property type="match status" value="1"/>
</dbReference>
<dbReference type="InterPro" id="IPR026026">
    <property type="entry name" value="HIT_Hint"/>
</dbReference>
<dbReference type="InterPro" id="IPR036265">
    <property type="entry name" value="HIT-like_sf"/>
</dbReference>
<dbReference type="OrthoDB" id="9799145at2"/>
<evidence type="ECO:0000256" key="1">
    <source>
        <dbReference type="PROSITE-ProRule" id="PRU00464"/>
    </source>
</evidence>
<dbReference type="GO" id="GO:0003824">
    <property type="term" value="F:catalytic activity"/>
    <property type="evidence" value="ECO:0007669"/>
    <property type="project" value="InterPro"/>
</dbReference>
<gene>
    <name evidence="3" type="ORF">CPter91_0740</name>
</gene>